<dbReference type="PANTHER" id="PTHR33069:SF3">
    <property type="entry name" value="DYNEIN HEAVY CHAIN TAIL DOMAIN-CONTAINING PROTEIN"/>
    <property type="match status" value="1"/>
</dbReference>
<dbReference type="VEuPathDB" id="FungiDB:PTTG_12679"/>
<evidence type="ECO:0000313" key="3">
    <source>
        <dbReference type="Proteomes" id="UP000005240"/>
    </source>
</evidence>
<dbReference type="Proteomes" id="UP000005240">
    <property type="component" value="Unassembled WGS sequence"/>
</dbReference>
<protein>
    <submittedName>
        <fullName evidence="1 2">Uncharacterized protein</fullName>
    </submittedName>
</protein>
<dbReference type="EMBL" id="ADAS02000253">
    <property type="protein sequence ID" value="OAV87905.1"/>
    <property type="molecule type" value="Genomic_DNA"/>
</dbReference>
<reference evidence="2" key="4">
    <citation type="submission" date="2025-05" db="UniProtKB">
        <authorList>
            <consortium name="EnsemblFungi"/>
        </authorList>
    </citation>
    <scope>IDENTIFICATION</scope>
    <source>
        <strain evidence="2">isolate 1-1 / race 1 (BBBD)</strain>
    </source>
</reference>
<evidence type="ECO:0000313" key="1">
    <source>
        <dbReference type="EMBL" id="OAV87905.1"/>
    </source>
</evidence>
<dbReference type="EnsemblFungi" id="PTTG_12679-t43_1">
    <property type="protein sequence ID" value="PTTG_12679-t43_1-p1"/>
    <property type="gene ID" value="PTTG_12679"/>
</dbReference>
<sequence length="390" mass="44910">MCGTPDELIARLNHIGTKGYQLLVLNELARLNDVYFSLSDGIVNRPDPLVIFNQVEVRTELLEQLRSKRFPSLRRQVIALSNALTSPTDRRNDPASKLERCLKILHKIDPILNKIKFAIACIDPGIDPREVTHDQDFKGAKQSTACRLELITKLVTHNICEWLNFSRLSIESSGHDFALHHPQKRTELLKLAHSCTGIIDHGLEFLNQSELDSIQAEWRADLAAIDLALNKFLRFIKRPYPPRPSGQTRPQISVIAVIRLARIFYAKLLQMSTDRCHLSMSTRLNSRELDVFAENNNTFSERIEKLVKAIAQEDNYGDRFQDFMTIKQSIIDLQNAPQKIFSMIDHIFIPVARQTDRPSPKIYYKAWFYQFNSAYQLANKHLQEAFRVDS</sequence>
<organism evidence="1">
    <name type="scientific">Puccinia triticina (isolate 1-1 / race 1 (BBBD))</name>
    <name type="common">Brown leaf rust fungus</name>
    <dbReference type="NCBI Taxonomy" id="630390"/>
    <lineage>
        <taxon>Eukaryota</taxon>
        <taxon>Fungi</taxon>
        <taxon>Dikarya</taxon>
        <taxon>Basidiomycota</taxon>
        <taxon>Pucciniomycotina</taxon>
        <taxon>Pucciniomycetes</taxon>
        <taxon>Pucciniales</taxon>
        <taxon>Pucciniaceae</taxon>
        <taxon>Puccinia</taxon>
    </lineage>
</organism>
<accession>A0A180G5E0</accession>
<evidence type="ECO:0000313" key="2">
    <source>
        <dbReference type="EnsemblFungi" id="PTTG_12679-t43_1-p1"/>
    </source>
</evidence>
<dbReference type="AlphaFoldDB" id="A0A180G5E0"/>
<name>A0A180G5E0_PUCT1</name>
<dbReference type="STRING" id="630390.A0A180G5E0"/>
<reference evidence="1" key="1">
    <citation type="submission" date="2009-11" db="EMBL/GenBank/DDBJ databases">
        <authorList>
            <consortium name="The Broad Institute Genome Sequencing Platform"/>
            <person name="Ward D."/>
            <person name="Feldgarden M."/>
            <person name="Earl A."/>
            <person name="Young S.K."/>
            <person name="Zeng Q."/>
            <person name="Koehrsen M."/>
            <person name="Alvarado L."/>
            <person name="Berlin A."/>
            <person name="Bochicchio J."/>
            <person name="Borenstein D."/>
            <person name="Chapman S.B."/>
            <person name="Chen Z."/>
            <person name="Engels R."/>
            <person name="Freedman E."/>
            <person name="Gellesch M."/>
            <person name="Goldberg J."/>
            <person name="Griggs A."/>
            <person name="Gujja S."/>
            <person name="Heilman E."/>
            <person name="Heiman D."/>
            <person name="Hepburn T."/>
            <person name="Howarth C."/>
            <person name="Jen D."/>
            <person name="Larson L."/>
            <person name="Lewis B."/>
            <person name="Mehta T."/>
            <person name="Park D."/>
            <person name="Pearson M."/>
            <person name="Roberts A."/>
            <person name="Saif S."/>
            <person name="Shea T."/>
            <person name="Shenoy N."/>
            <person name="Sisk P."/>
            <person name="Stolte C."/>
            <person name="Sykes S."/>
            <person name="Thomson T."/>
            <person name="Walk T."/>
            <person name="White J."/>
            <person name="Yandava C."/>
            <person name="Izard J."/>
            <person name="Baranova O.V."/>
            <person name="Blanton J.M."/>
            <person name="Tanner A.C."/>
            <person name="Dewhirst F.E."/>
            <person name="Haas B."/>
            <person name="Nusbaum C."/>
            <person name="Birren B."/>
        </authorList>
    </citation>
    <scope>NUCLEOTIDE SEQUENCE [LARGE SCALE GENOMIC DNA]</scope>
    <source>
        <strain evidence="1">1-1 BBBD Race 1</strain>
    </source>
</reference>
<keyword evidence="3" id="KW-1185">Reference proteome</keyword>
<gene>
    <name evidence="1" type="ORF">PTTG_12679</name>
</gene>
<reference evidence="1" key="2">
    <citation type="submission" date="2016-05" db="EMBL/GenBank/DDBJ databases">
        <title>Comparative analysis highlights variable genome content of wheat rusts and divergence of the mating loci.</title>
        <authorList>
            <person name="Cuomo C.A."/>
            <person name="Bakkeren G."/>
            <person name="Szabo L."/>
            <person name="Khalil H."/>
            <person name="Joly D."/>
            <person name="Goldberg J."/>
            <person name="Young S."/>
            <person name="Zeng Q."/>
            <person name="Fellers J."/>
        </authorList>
    </citation>
    <scope>NUCLEOTIDE SEQUENCE [LARGE SCALE GENOMIC DNA]</scope>
    <source>
        <strain evidence="1">1-1 BBBD Race 1</strain>
    </source>
</reference>
<dbReference type="PANTHER" id="PTHR33069">
    <property type="entry name" value="CHROMOSOME 7, WHOLE GENOME SHOTGUN SEQUENCE-RELATED"/>
    <property type="match status" value="1"/>
</dbReference>
<dbReference type="OrthoDB" id="2500854at2759"/>
<reference evidence="2 3" key="3">
    <citation type="journal article" date="2017" name="G3 (Bethesda)">
        <title>Comparative analysis highlights variable genome content of wheat rusts and divergence of the mating loci.</title>
        <authorList>
            <person name="Cuomo C.A."/>
            <person name="Bakkeren G."/>
            <person name="Khalil H.B."/>
            <person name="Panwar V."/>
            <person name="Joly D."/>
            <person name="Linning R."/>
            <person name="Sakthikumar S."/>
            <person name="Song X."/>
            <person name="Adiconis X."/>
            <person name="Fan L."/>
            <person name="Goldberg J.M."/>
            <person name="Levin J.Z."/>
            <person name="Young S."/>
            <person name="Zeng Q."/>
            <person name="Anikster Y."/>
            <person name="Bruce M."/>
            <person name="Wang M."/>
            <person name="Yin C."/>
            <person name="McCallum B."/>
            <person name="Szabo L.J."/>
            <person name="Hulbert S."/>
            <person name="Chen X."/>
            <person name="Fellers J.P."/>
        </authorList>
    </citation>
    <scope>NUCLEOTIDE SEQUENCE</scope>
    <source>
        <strain evidence="2">isolate 1-1 / race 1 (BBBD)</strain>
        <strain evidence="3">Isolate 1-1 / race 1 (BBBD)</strain>
    </source>
</reference>
<proteinExistence type="predicted"/>